<organism evidence="6 7">
    <name type="scientific">Dictyostelium discoideum</name>
    <name type="common">Social amoeba</name>
    <dbReference type="NCBI Taxonomy" id="44689"/>
    <lineage>
        <taxon>Eukaryota</taxon>
        <taxon>Amoebozoa</taxon>
        <taxon>Evosea</taxon>
        <taxon>Eumycetozoa</taxon>
        <taxon>Dictyostelia</taxon>
        <taxon>Dictyosteliales</taxon>
        <taxon>Dictyosteliaceae</taxon>
        <taxon>Dictyostelium</taxon>
    </lineage>
</organism>
<dbReference type="GO" id="GO:0016020">
    <property type="term" value="C:membrane"/>
    <property type="evidence" value="ECO:0007669"/>
    <property type="project" value="UniProtKB-SubCell"/>
</dbReference>
<dbReference type="CDD" id="cd00170">
    <property type="entry name" value="SEC14"/>
    <property type="match status" value="1"/>
</dbReference>
<evidence type="ECO:0000313" key="7">
    <source>
        <dbReference type="Proteomes" id="UP000002195"/>
    </source>
</evidence>
<dbReference type="PANTHER" id="PTHR45932:SF17">
    <property type="entry name" value="CELLULAR RETINALDEHYDE-BINDING_TRIPLE FUNCTION DOMAIN-CONTAINING PROTEIN"/>
    <property type="match status" value="1"/>
</dbReference>
<dbReference type="Gene3D" id="3.40.525.10">
    <property type="entry name" value="CRAL-TRIO lipid binding domain"/>
    <property type="match status" value="1"/>
</dbReference>
<dbReference type="InterPro" id="IPR036865">
    <property type="entry name" value="CRAL-TRIO_dom_sf"/>
</dbReference>
<dbReference type="PhylomeDB" id="Q55CK3"/>
<dbReference type="OMA" id="HCYDKVG"/>
<feature type="compositionally biased region" description="Low complexity" evidence="4">
    <location>
        <begin position="42"/>
        <end position="64"/>
    </location>
</feature>
<evidence type="ECO:0000256" key="1">
    <source>
        <dbReference type="ARBA" id="ARBA00004370"/>
    </source>
</evidence>
<dbReference type="SMART" id="SM01100">
    <property type="entry name" value="CRAL_TRIO_N"/>
    <property type="match status" value="1"/>
</dbReference>
<sequence>MSGFIKDLSQPQSEALNQFKEYLNKKETIVQIKSDIKNKLPTTTTTTTTTNTETEESSSSSSPSSKEEEKHLKIWNINLENDSKERDIILLKFLRAREFKIENSKQMLIDCLIWRKQNQVDDYEKIVNEAFPDYYKNIGTIFKTDKEGRPVMINHYHAINPDVIFKDGVDQFVRWKVQQMEIAIRDTLIPSQWEIEDLIVIHDYKDCSFFRMDPRIKQASNQTIQTLQNNYPEFLARKFFINIPWLMEKLFSIFTVFTSERTKSKFIICSGNYREKLLKYIEADSIAPKLSGFEDNQSPILNIKIKPQKSHSIQLGKLDADKTIEWEFCTNEIDSEIGAKILIEPNNQPTTSNDILYFNNNSNNNNNNNNSPTPSNSNYPFNCFLSIEPREFNSGSIQIEDDSYYTLVFNNHLNKQCDLFYRITIKSKTTHSSTTTSTIETLGN</sequence>
<dbReference type="dictyBase" id="DDB_G0270022"/>
<feature type="domain" description="CRAL-TRIO" evidence="5">
    <location>
        <begin position="123"/>
        <end position="298"/>
    </location>
</feature>
<dbReference type="KEGG" id="ddi:DDB_G0270022"/>
<dbReference type="SMR" id="Q55CK3"/>
<keyword evidence="2" id="KW-0813">Transport</keyword>
<dbReference type="SUPFAM" id="SSF46938">
    <property type="entry name" value="CRAL/TRIO N-terminal domain"/>
    <property type="match status" value="1"/>
</dbReference>
<dbReference type="GeneID" id="8617440"/>
<dbReference type="Proteomes" id="UP000002195">
    <property type="component" value="Unassembled WGS sequence"/>
</dbReference>
<dbReference type="PANTHER" id="PTHR45932">
    <property type="entry name" value="PATELLIN-1"/>
    <property type="match status" value="1"/>
</dbReference>
<dbReference type="InterPro" id="IPR044834">
    <property type="entry name" value="PATL"/>
</dbReference>
<dbReference type="STRING" id="44689.Q55CK3"/>
<keyword evidence="7" id="KW-1185">Reference proteome</keyword>
<dbReference type="EMBL" id="AAFI02000005">
    <property type="protein sequence ID" value="EAL72361.1"/>
    <property type="molecule type" value="Genomic_DNA"/>
</dbReference>
<accession>Q55CK3</accession>
<comment type="subcellular location">
    <subcellularLocation>
        <location evidence="1">Membrane</location>
    </subcellularLocation>
</comment>
<dbReference type="Gene3D" id="2.60.120.680">
    <property type="entry name" value="GOLD domain"/>
    <property type="match status" value="1"/>
</dbReference>
<protein>
    <submittedName>
        <fullName evidence="6">Cellular retinaldehyde-binding/triple function domain-containing protein</fullName>
    </submittedName>
</protein>
<dbReference type="InterPro" id="IPR011074">
    <property type="entry name" value="CRAL/TRIO_N_dom"/>
</dbReference>
<dbReference type="eggNOG" id="KOG1471">
    <property type="taxonomic scope" value="Eukaryota"/>
</dbReference>
<dbReference type="InterPro" id="IPR001251">
    <property type="entry name" value="CRAL-TRIO_dom"/>
</dbReference>
<dbReference type="InterPro" id="IPR036273">
    <property type="entry name" value="CRAL/TRIO_N_dom_sf"/>
</dbReference>
<name>Q55CK3_DICDI</name>
<dbReference type="GlyGen" id="Q55CK3">
    <property type="glycosylation" value="1 site"/>
</dbReference>
<reference evidence="6 7" key="1">
    <citation type="journal article" date="2005" name="Nature">
        <title>The genome of the social amoeba Dictyostelium discoideum.</title>
        <authorList>
            <consortium name="The Dictyostelium discoideum Sequencing Consortium"/>
            <person name="Eichinger L."/>
            <person name="Pachebat J.A."/>
            <person name="Glockner G."/>
            <person name="Rajandream M.A."/>
            <person name="Sucgang R."/>
            <person name="Berriman M."/>
            <person name="Song J."/>
            <person name="Olsen R."/>
            <person name="Szafranski K."/>
            <person name="Xu Q."/>
            <person name="Tunggal B."/>
            <person name="Kummerfeld S."/>
            <person name="Madera M."/>
            <person name="Konfortov B.A."/>
            <person name="Rivero F."/>
            <person name="Bankier A.T."/>
            <person name="Lehmann R."/>
            <person name="Hamlin N."/>
            <person name="Davies R."/>
            <person name="Gaudet P."/>
            <person name="Fey P."/>
            <person name="Pilcher K."/>
            <person name="Chen G."/>
            <person name="Saunders D."/>
            <person name="Sodergren E."/>
            <person name="Davis P."/>
            <person name="Kerhornou A."/>
            <person name="Nie X."/>
            <person name="Hall N."/>
            <person name="Anjard C."/>
            <person name="Hemphill L."/>
            <person name="Bason N."/>
            <person name="Farbrother P."/>
            <person name="Desany B."/>
            <person name="Just E."/>
            <person name="Morio T."/>
            <person name="Rost R."/>
            <person name="Churcher C."/>
            <person name="Cooper J."/>
            <person name="Haydock S."/>
            <person name="van Driessche N."/>
            <person name="Cronin A."/>
            <person name="Goodhead I."/>
            <person name="Muzny D."/>
            <person name="Mourier T."/>
            <person name="Pain A."/>
            <person name="Lu M."/>
            <person name="Harper D."/>
            <person name="Lindsay R."/>
            <person name="Hauser H."/>
            <person name="James K."/>
            <person name="Quiles M."/>
            <person name="Madan Babu M."/>
            <person name="Saito T."/>
            <person name="Buchrieser C."/>
            <person name="Wardroper A."/>
            <person name="Felder M."/>
            <person name="Thangavelu M."/>
            <person name="Johnson D."/>
            <person name="Knights A."/>
            <person name="Loulseged H."/>
            <person name="Mungall K."/>
            <person name="Oliver K."/>
            <person name="Price C."/>
            <person name="Quail M.A."/>
            <person name="Urushihara H."/>
            <person name="Hernandez J."/>
            <person name="Rabbinowitsch E."/>
            <person name="Steffen D."/>
            <person name="Sanders M."/>
            <person name="Ma J."/>
            <person name="Kohara Y."/>
            <person name="Sharp S."/>
            <person name="Simmonds M."/>
            <person name="Spiegler S."/>
            <person name="Tivey A."/>
            <person name="Sugano S."/>
            <person name="White B."/>
            <person name="Walker D."/>
            <person name="Woodward J."/>
            <person name="Winckler T."/>
            <person name="Tanaka Y."/>
            <person name="Shaulsky G."/>
            <person name="Schleicher M."/>
            <person name="Weinstock G."/>
            <person name="Rosenthal A."/>
            <person name="Cox E.C."/>
            <person name="Chisholm R.L."/>
            <person name="Gibbs R."/>
            <person name="Loomis W.F."/>
            <person name="Platzer M."/>
            <person name="Kay R.R."/>
            <person name="Williams J."/>
            <person name="Dear P.H."/>
            <person name="Noegel A.A."/>
            <person name="Barrell B."/>
            <person name="Kuspa A."/>
        </authorList>
    </citation>
    <scope>NUCLEOTIDE SEQUENCE [LARGE SCALE GENOMIC DNA]</scope>
    <source>
        <strain evidence="6 7">AX4</strain>
    </source>
</reference>
<evidence type="ECO:0000256" key="3">
    <source>
        <dbReference type="ARBA" id="ARBA00023136"/>
    </source>
</evidence>
<dbReference type="SUPFAM" id="SSF52087">
    <property type="entry name" value="CRAL/TRIO domain"/>
    <property type="match status" value="1"/>
</dbReference>
<keyword evidence="3" id="KW-0472">Membrane</keyword>
<dbReference type="VEuPathDB" id="AmoebaDB:DDB_G0270022"/>
<evidence type="ECO:0000256" key="4">
    <source>
        <dbReference type="SAM" id="MobiDB-lite"/>
    </source>
</evidence>
<dbReference type="HOGENOM" id="CLU_617410_0_0_1"/>
<dbReference type="PROSITE" id="PS50191">
    <property type="entry name" value="CRAL_TRIO"/>
    <property type="match status" value="1"/>
</dbReference>
<dbReference type="Gene3D" id="1.10.8.20">
    <property type="entry name" value="N-terminal domain of phosphatidylinositol transfer protein sec14p"/>
    <property type="match status" value="1"/>
</dbReference>
<proteinExistence type="predicted"/>
<dbReference type="InParanoid" id="Q55CK3"/>
<comment type="caution">
    <text evidence="6">The sequence shown here is derived from an EMBL/GenBank/DDBJ whole genome shotgun (WGS) entry which is preliminary data.</text>
</comment>
<feature type="region of interest" description="Disordered" evidence="4">
    <location>
        <begin position="41"/>
        <end position="67"/>
    </location>
</feature>
<dbReference type="GO" id="GO:0008289">
    <property type="term" value="F:lipid binding"/>
    <property type="evidence" value="ECO:0007669"/>
    <property type="project" value="InterPro"/>
</dbReference>
<evidence type="ECO:0000259" key="5">
    <source>
        <dbReference type="PROSITE" id="PS50191"/>
    </source>
</evidence>
<evidence type="ECO:0000313" key="6">
    <source>
        <dbReference type="EMBL" id="EAL72361.1"/>
    </source>
</evidence>
<dbReference type="Pfam" id="PF00650">
    <property type="entry name" value="CRAL_TRIO"/>
    <property type="match status" value="1"/>
</dbReference>
<dbReference type="Pfam" id="PF03765">
    <property type="entry name" value="CRAL_TRIO_N"/>
    <property type="match status" value="1"/>
</dbReference>
<gene>
    <name evidence="6" type="ORF">DDB_G0270022</name>
</gene>
<dbReference type="SMART" id="SM00516">
    <property type="entry name" value="SEC14"/>
    <property type="match status" value="1"/>
</dbReference>
<dbReference type="PaxDb" id="44689-DDB0237824"/>
<evidence type="ECO:0000256" key="2">
    <source>
        <dbReference type="ARBA" id="ARBA00022448"/>
    </source>
</evidence>
<dbReference type="AlphaFoldDB" id="Q55CK3"/>
<dbReference type="RefSeq" id="XP_646478.1">
    <property type="nucleotide sequence ID" value="XM_641386.1"/>
</dbReference>